<dbReference type="Proteomes" id="UP000789920">
    <property type="component" value="Unassembled WGS sequence"/>
</dbReference>
<proteinExistence type="predicted"/>
<name>A0ACA9SGK9_9GLOM</name>
<evidence type="ECO:0000313" key="1">
    <source>
        <dbReference type="EMBL" id="CAG8838341.1"/>
    </source>
</evidence>
<keyword evidence="2" id="KW-1185">Reference proteome</keyword>
<feature type="non-terminal residue" evidence="1">
    <location>
        <position position="46"/>
    </location>
</feature>
<gene>
    <name evidence="1" type="ORF">RPERSI_LOCUS30636</name>
</gene>
<accession>A0ACA9SGK9</accession>
<reference evidence="1" key="1">
    <citation type="submission" date="2021-06" db="EMBL/GenBank/DDBJ databases">
        <authorList>
            <person name="Kallberg Y."/>
            <person name="Tangrot J."/>
            <person name="Rosling A."/>
        </authorList>
    </citation>
    <scope>NUCLEOTIDE SEQUENCE</scope>
    <source>
        <strain evidence="1">MA461A</strain>
    </source>
</reference>
<dbReference type="EMBL" id="CAJVQC010120253">
    <property type="protein sequence ID" value="CAG8838341.1"/>
    <property type="molecule type" value="Genomic_DNA"/>
</dbReference>
<comment type="caution">
    <text evidence="1">The sequence shown here is derived from an EMBL/GenBank/DDBJ whole genome shotgun (WGS) entry which is preliminary data.</text>
</comment>
<sequence length="46" mass="5385">INELQIVAKYPDKVFVEEILNYKVLSTNEFDNLINRIGYELVKALD</sequence>
<feature type="non-terminal residue" evidence="1">
    <location>
        <position position="1"/>
    </location>
</feature>
<evidence type="ECO:0000313" key="2">
    <source>
        <dbReference type="Proteomes" id="UP000789920"/>
    </source>
</evidence>
<protein>
    <submittedName>
        <fullName evidence="1">18839_t:CDS:1</fullName>
    </submittedName>
</protein>
<organism evidence="1 2">
    <name type="scientific">Racocetra persica</name>
    <dbReference type="NCBI Taxonomy" id="160502"/>
    <lineage>
        <taxon>Eukaryota</taxon>
        <taxon>Fungi</taxon>
        <taxon>Fungi incertae sedis</taxon>
        <taxon>Mucoromycota</taxon>
        <taxon>Glomeromycotina</taxon>
        <taxon>Glomeromycetes</taxon>
        <taxon>Diversisporales</taxon>
        <taxon>Gigasporaceae</taxon>
        <taxon>Racocetra</taxon>
    </lineage>
</organism>